<dbReference type="InterPro" id="IPR002347">
    <property type="entry name" value="SDR_fam"/>
</dbReference>
<evidence type="ECO:0000256" key="3">
    <source>
        <dbReference type="ARBA" id="ARBA00022857"/>
    </source>
</evidence>
<dbReference type="PANTHER" id="PTHR15104">
    <property type="entry name" value="DIHYDROPTERIDINE REDUCTASE"/>
    <property type="match status" value="1"/>
</dbReference>
<dbReference type="EMBL" id="KF160243">
    <property type="protein sequence ID" value="AGU68202.1"/>
    <property type="molecule type" value="Genomic_DNA"/>
</dbReference>
<evidence type="ECO:0000256" key="8">
    <source>
        <dbReference type="ARBA" id="ARBA00041348"/>
    </source>
</evidence>
<evidence type="ECO:0000256" key="7">
    <source>
        <dbReference type="ARBA" id="ARBA00039520"/>
    </source>
</evidence>
<dbReference type="GO" id="GO:0006559">
    <property type="term" value="P:L-phenylalanine catabolic process"/>
    <property type="evidence" value="ECO:0007669"/>
    <property type="project" value="TreeGrafter"/>
</dbReference>
<dbReference type="InterPro" id="IPR020904">
    <property type="entry name" value="Sc_DH/Rdtase_CS"/>
</dbReference>
<keyword evidence="3" id="KW-0521">NADP</keyword>
<accession>T1YTG6</accession>
<dbReference type="FunFam" id="3.40.50.720:FF:000157">
    <property type="entry name" value="Quinoid dihydropteridine reductase"/>
    <property type="match status" value="1"/>
</dbReference>
<proteinExistence type="inferred from homology"/>
<dbReference type="PANTHER" id="PTHR15104:SF0">
    <property type="entry name" value="DIHYDROPTERIDINE REDUCTASE"/>
    <property type="match status" value="1"/>
</dbReference>
<dbReference type="SUPFAM" id="SSF51735">
    <property type="entry name" value="NAD(P)-binding Rossmann-fold domains"/>
    <property type="match status" value="1"/>
</dbReference>
<dbReference type="Gene3D" id="3.40.50.720">
    <property type="entry name" value="NAD(P)-binding Rossmann-like Domain"/>
    <property type="match status" value="1"/>
</dbReference>
<keyword evidence="5" id="KW-0783">Tetrahydrobiopterin biosynthesis</keyword>
<protein>
    <recommendedName>
        <fullName evidence="7">Dihydropteridine reductase</fullName>
        <ecNumber evidence="6">1.5.1.34</ecNumber>
    </recommendedName>
    <alternativeName>
        <fullName evidence="8">Quinoid dihydropteridine reductase</fullName>
    </alternativeName>
</protein>
<evidence type="ECO:0000313" key="9">
    <source>
        <dbReference type="EMBL" id="AGU68202.1"/>
    </source>
</evidence>
<comment type="similarity">
    <text evidence="1">Belongs to the short-chain dehydrogenases/reductases (SDR) family.</text>
</comment>
<sequence length="230" mass="24236">MVKTALLIGSSGGLGKSVLQAFSKNKWRVLCADLHKSDGASQFFLIDKKDSISTTQDKLLEFVGSNQIDSVVNVAGGWAGGDISQPSTTCDVEVMFHQSVFSSAMAAHIYSRKGAPSSLLVLTGAAAATQPTPSMIAYGMAKSSVHFLCQSVAQDPSVQANKGRVLCLLPTTLDTEGNRQAMPDASRAEWTPLGEVADKIIAWSNNESCPPSGSLVRIATKDGATRFVIA</sequence>
<dbReference type="AlphaFoldDB" id="T1YTG6"/>
<dbReference type="PRINTS" id="PR00081">
    <property type="entry name" value="GDHRDH"/>
</dbReference>
<comment type="subunit">
    <text evidence="2">Homodimer.</text>
</comment>
<dbReference type="GO" id="GO:0005737">
    <property type="term" value="C:cytoplasm"/>
    <property type="evidence" value="ECO:0007669"/>
    <property type="project" value="TreeGrafter"/>
</dbReference>
<evidence type="ECO:0000256" key="6">
    <source>
        <dbReference type="ARBA" id="ARBA00039153"/>
    </source>
</evidence>
<evidence type="ECO:0000256" key="2">
    <source>
        <dbReference type="ARBA" id="ARBA00011738"/>
    </source>
</evidence>
<dbReference type="PROSITE" id="PS00061">
    <property type="entry name" value="ADH_SHORT"/>
    <property type="match status" value="1"/>
</dbReference>
<organism evidence="9">
    <name type="scientific">Strigomonas galati</name>
    <dbReference type="NCBI Taxonomy" id="1003336"/>
    <lineage>
        <taxon>Eukaryota</taxon>
        <taxon>Discoba</taxon>
        <taxon>Euglenozoa</taxon>
        <taxon>Kinetoplastea</taxon>
        <taxon>Metakinetoplastina</taxon>
        <taxon>Trypanosomatida</taxon>
        <taxon>Trypanosomatidae</taxon>
        <taxon>Strigomonadinae</taxon>
        <taxon>Strigomonas</taxon>
    </lineage>
</organism>
<dbReference type="Pfam" id="PF00106">
    <property type="entry name" value="adh_short"/>
    <property type="match status" value="1"/>
</dbReference>
<dbReference type="GO" id="GO:0070404">
    <property type="term" value="F:NADH binding"/>
    <property type="evidence" value="ECO:0007669"/>
    <property type="project" value="TreeGrafter"/>
</dbReference>
<evidence type="ECO:0000256" key="4">
    <source>
        <dbReference type="ARBA" id="ARBA00023002"/>
    </source>
</evidence>
<dbReference type="GO" id="GO:0006729">
    <property type="term" value="P:tetrahydrobiopterin biosynthetic process"/>
    <property type="evidence" value="ECO:0007669"/>
    <property type="project" value="UniProtKB-KW"/>
</dbReference>
<dbReference type="GO" id="GO:0070402">
    <property type="term" value="F:NADPH binding"/>
    <property type="evidence" value="ECO:0007669"/>
    <property type="project" value="TreeGrafter"/>
</dbReference>
<name>T1YTG6_9TRYP</name>
<dbReference type="InterPro" id="IPR036291">
    <property type="entry name" value="NAD(P)-bd_dom_sf"/>
</dbReference>
<keyword evidence="4 9" id="KW-0560">Oxidoreductase</keyword>
<evidence type="ECO:0000256" key="5">
    <source>
        <dbReference type="ARBA" id="ARBA00023007"/>
    </source>
</evidence>
<dbReference type="EC" id="1.5.1.34" evidence="6"/>
<dbReference type="GO" id="GO:0004155">
    <property type="term" value="F:6,7-dihydropteridine reductase activity"/>
    <property type="evidence" value="ECO:0007669"/>
    <property type="project" value="UniProtKB-EC"/>
</dbReference>
<reference evidence="9" key="1">
    <citation type="journal article" date="2013" name="PLoS ONE">
        <title>Biosynthesis of vitamins and cofactors in bacterium-harbouring trypanosomatids depends on the symbiotic association as revealed by genomic analyses.</title>
        <authorList>
            <person name="Klein C.C."/>
            <person name="Alves J.M."/>
            <person name="Serrano M.G."/>
            <person name="Buck G.A."/>
            <person name="Vasconcelos A.T."/>
            <person name="Sagot M.F."/>
            <person name="Teixeira M.M."/>
            <person name="Camargo E.P."/>
            <person name="Motta M.C."/>
        </authorList>
    </citation>
    <scope>NUCLEOTIDE SEQUENCE</scope>
    <source>
        <strain evidence="9">TCC219</strain>
    </source>
</reference>
<evidence type="ECO:0000256" key="1">
    <source>
        <dbReference type="ARBA" id="ARBA00006484"/>
    </source>
</evidence>